<evidence type="ECO:0008006" key="4">
    <source>
        <dbReference type="Google" id="ProtNLM"/>
    </source>
</evidence>
<keyword evidence="3" id="KW-1185">Reference proteome</keyword>
<dbReference type="Gene3D" id="1.25.40.10">
    <property type="entry name" value="Tetratricopeptide repeat domain"/>
    <property type="match status" value="1"/>
</dbReference>
<dbReference type="RefSeq" id="WP_197002758.1">
    <property type="nucleotide sequence ID" value="NZ_BONS01000002.1"/>
</dbReference>
<evidence type="ECO:0000313" key="3">
    <source>
        <dbReference type="Proteomes" id="UP000622552"/>
    </source>
</evidence>
<sequence>MTTGSTARRNRASDVNGDLRQNHAFAYRRALDLRRRTGDRAAEAATLNNLGLASGLLGDHPAVRAHPRDEAPHTDCR</sequence>
<gene>
    <name evidence="2" type="ORF">IW245_001874</name>
</gene>
<proteinExistence type="predicted"/>
<reference evidence="2" key="1">
    <citation type="submission" date="2020-11" db="EMBL/GenBank/DDBJ databases">
        <title>Sequencing the genomes of 1000 actinobacteria strains.</title>
        <authorList>
            <person name="Klenk H.-P."/>
        </authorList>
    </citation>
    <scope>NUCLEOTIDE SEQUENCE</scope>
    <source>
        <strain evidence="2">DSM 45356</strain>
    </source>
</reference>
<feature type="region of interest" description="Disordered" evidence="1">
    <location>
        <begin position="53"/>
        <end position="77"/>
    </location>
</feature>
<evidence type="ECO:0000313" key="2">
    <source>
        <dbReference type="EMBL" id="MBG6135680.1"/>
    </source>
</evidence>
<accession>A0A8J7GCU4</accession>
<name>A0A8J7GCU4_9ACTN</name>
<dbReference type="EMBL" id="JADOUF010000001">
    <property type="protein sequence ID" value="MBG6135680.1"/>
    <property type="molecule type" value="Genomic_DNA"/>
</dbReference>
<dbReference type="AlphaFoldDB" id="A0A8J7GCU4"/>
<feature type="compositionally biased region" description="Basic and acidic residues" evidence="1">
    <location>
        <begin position="66"/>
        <end position="77"/>
    </location>
</feature>
<dbReference type="InterPro" id="IPR011990">
    <property type="entry name" value="TPR-like_helical_dom_sf"/>
</dbReference>
<evidence type="ECO:0000256" key="1">
    <source>
        <dbReference type="SAM" id="MobiDB-lite"/>
    </source>
</evidence>
<organism evidence="2 3">
    <name type="scientific">Longispora fulva</name>
    <dbReference type="NCBI Taxonomy" id="619741"/>
    <lineage>
        <taxon>Bacteria</taxon>
        <taxon>Bacillati</taxon>
        <taxon>Actinomycetota</taxon>
        <taxon>Actinomycetes</taxon>
        <taxon>Micromonosporales</taxon>
        <taxon>Micromonosporaceae</taxon>
        <taxon>Longispora</taxon>
    </lineage>
</organism>
<dbReference type="Proteomes" id="UP000622552">
    <property type="component" value="Unassembled WGS sequence"/>
</dbReference>
<comment type="caution">
    <text evidence="2">The sequence shown here is derived from an EMBL/GenBank/DDBJ whole genome shotgun (WGS) entry which is preliminary data.</text>
</comment>
<protein>
    <recommendedName>
        <fullName evidence="4">Tetratricopeptide repeat protein</fullName>
    </recommendedName>
</protein>